<proteinExistence type="predicted"/>
<evidence type="ECO:0000256" key="1">
    <source>
        <dbReference type="ARBA" id="ARBA00022722"/>
    </source>
</evidence>
<dbReference type="Gene3D" id="3.30.70.2650">
    <property type="match status" value="1"/>
</dbReference>
<accession>A0A1G2RKS3</accession>
<dbReference type="Pfam" id="PF20803">
    <property type="entry name" value="PaaX_M"/>
    <property type="match status" value="1"/>
</dbReference>
<protein>
    <submittedName>
        <fullName evidence="9">CRISPR-associated endonuclease Cas2</fullName>
    </submittedName>
</protein>
<keyword evidence="7" id="KW-0472">Membrane</keyword>
<name>A0A1G2RKS3_9BACT</name>
<dbReference type="InterPro" id="IPR021127">
    <property type="entry name" value="CRISPR_associated_Cas2"/>
</dbReference>
<dbReference type="GO" id="GO:0004521">
    <property type="term" value="F:RNA endonuclease activity"/>
    <property type="evidence" value="ECO:0007669"/>
    <property type="project" value="InterPro"/>
</dbReference>
<dbReference type="SUPFAM" id="SSF143430">
    <property type="entry name" value="TTP0101/SSO1404-like"/>
    <property type="match status" value="1"/>
</dbReference>
<evidence type="ECO:0000256" key="3">
    <source>
        <dbReference type="ARBA" id="ARBA00022759"/>
    </source>
</evidence>
<evidence type="ECO:0000256" key="5">
    <source>
        <dbReference type="ARBA" id="ARBA00022842"/>
    </source>
</evidence>
<evidence type="ECO:0000313" key="10">
    <source>
        <dbReference type="Proteomes" id="UP000176917"/>
    </source>
</evidence>
<evidence type="ECO:0000256" key="2">
    <source>
        <dbReference type="ARBA" id="ARBA00022723"/>
    </source>
</evidence>
<reference evidence="9 10" key="1">
    <citation type="journal article" date="2016" name="Nat. Commun.">
        <title>Thousands of microbial genomes shed light on interconnected biogeochemical processes in an aquifer system.</title>
        <authorList>
            <person name="Anantharaman K."/>
            <person name="Brown C.T."/>
            <person name="Hug L.A."/>
            <person name="Sharon I."/>
            <person name="Castelle C.J."/>
            <person name="Probst A.J."/>
            <person name="Thomas B.C."/>
            <person name="Singh A."/>
            <person name="Wilkins M.J."/>
            <person name="Karaoz U."/>
            <person name="Brodie E.L."/>
            <person name="Williams K.H."/>
            <person name="Hubbard S.S."/>
            <person name="Banfield J.F."/>
        </authorList>
    </citation>
    <scope>NUCLEOTIDE SEQUENCE [LARGE SCALE GENOMIC DNA]</scope>
</reference>
<dbReference type="InterPro" id="IPR048846">
    <property type="entry name" value="PaaX-like_central"/>
</dbReference>
<keyword evidence="1" id="KW-0540">Nuclease</keyword>
<feature type="domain" description="Transcriptional repressor PaaX-like central Cas2-like" evidence="8">
    <location>
        <begin position="106"/>
        <end position="179"/>
    </location>
</feature>
<keyword evidence="7" id="KW-1133">Transmembrane helix</keyword>
<dbReference type="NCBIfam" id="TIGR01573">
    <property type="entry name" value="cas2"/>
    <property type="match status" value="1"/>
</dbReference>
<dbReference type="AlphaFoldDB" id="A0A1G2RKS3"/>
<keyword evidence="3 9" id="KW-0255">Endonuclease</keyword>
<keyword evidence="4" id="KW-0378">Hydrolase</keyword>
<feature type="transmembrane region" description="Helical" evidence="7">
    <location>
        <begin position="17"/>
        <end position="40"/>
    </location>
</feature>
<evidence type="ECO:0000256" key="4">
    <source>
        <dbReference type="ARBA" id="ARBA00022801"/>
    </source>
</evidence>
<dbReference type="EMBL" id="MHUG01000012">
    <property type="protein sequence ID" value="OHA73443.1"/>
    <property type="molecule type" value="Genomic_DNA"/>
</dbReference>
<evidence type="ECO:0000259" key="8">
    <source>
        <dbReference type="Pfam" id="PF20803"/>
    </source>
</evidence>
<gene>
    <name evidence="9" type="ORF">A3B24_02440</name>
</gene>
<evidence type="ECO:0000313" key="9">
    <source>
        <dbReference type="EMBL" id="OHA73443.1"/>
    </source>
</evidence>
<keyword evidence="7" id="KW-0812">Transmembrane</keyword>
<evidence type="ECO:0000256" key="7">
    <source>
        <dbReference type="SAM" id="Phobius"/>
    </source>
</evidence>
<dbReference type="STRING" id="1802461.A3B24_02440"/>
<dbReference type="Proteomes" id="UP000176917">
    <property type="component" value="Unassembled WGS sequence"/>
</dbReference>
<sequence length="197" mass="22972">MQEKHTAFQKGELMKQVLAACAGGIILGVAVTMPGVLLAFRPFLSGKKISQQSLWKTYKTLVRKKFVRIREVRGNIILEVTEEGKMRQKEYQLQDSITKLRISIPKTWDGKWRLLVFDIPEQKKRAREALRDFLKHLGFYRVQDSVFIYPFPCEDEVDVLTSLFEVQEYVYCFTIENTKVPSSVAHHFSKLLVRYLP</sequence>
<comment type="caution">
    <text evidence="9">The sequence shown here is derived from an EMBL/GenBank/DDBJ whole genome shotgun (WGS) entry which is preliminary data.</text>
</comment>
<dbReference type="GO" id="GO:0043571">
    <property type="term" value="P:maintenance of CRISPR repeat elements"/>
    <property type="evidence" value="ECO:0007669"/>
    <property type="project" value="InterPro"/>
</dbReference>
<keyword evidence="6" id="KW-0051">Antiviral defense</keyword>
<keyword evidence="5" id="KW-0460">Magnesium</keyword>
<keyword evidence="2" id="KW-0479">Metal-binding</keyword>
<organism evidence="9 10">
    <name type="scientific">Candidatus Wildermuthbacteria bacterium RIFCSPLOWO2_01_FULL_48_16</name>
    <dbReference type="NCBI Taxonomy" id="1802461"/>
    <lineage>
        <taxon>Bacteria</taxon>
        <taxon>Candidatus Wildermuthiibacteriota</taxon>
    </lineage>
</organism>
<evidence type="ECO:0000256" key="6">
    <source>
        <dbReference type="ARBA" id="ARBA00023118"/>
    </source>
</evidence>